<dbReference type="EMBL" id="RJTM01000029">
    <property type="protein sequence ID" value="RNL90676.1"/>
    <property type="molecule type" value="Genomic_DNA"/>
</dbReference>
<dbReference type="Gene3D" id="3.40.30.10">
    <property type="entry name" value="Glutaredoxin"/>
    <property type="match status" value="1"/>
</dbReference>
<dbReference type="PROSITE" id="PS51352">
    <property type="entry name" value="THIOREDOXIN_2"/>
    <property type="match status" value="1"/>
</dbReference>
<dbReference type="AlphaFoldDB" id="A0A3N0ES34"/>
<keyword evidence="5" id="KW-0732">Signal</keyword>
<dbReference type="GO" id="GO:0030313">
    <property type="term" value="C:cell envelope"/>
    <property type="evidence" value="ECO:0007669"/>
    <property type="project" value="UniProtKB-SubCell"/>
</dbReference>
<feature type="signal peptide" evidence="5">
    <location>
        <begin position="1"/>
        <end position="26"/>
    </location>
</feature>
<evidence type="ECO:0000256" key="3">
    <source>
        <dbReference type="ARBA" id="ARBA00023157"/>
    </source>
</evidence>
<protein>
    <submittedName>
        <fullName evidence="7">TlpA family protein disulfide reductase</fullName>
    </submittedName>
</protein>
<sequence>MKNISINILLTVFCLIGFMSSSDVQAQNTTDKVYISGHIVNEKDSIGKSRIWLYAPIFTISPLRETTGGYSDSLDTKNRFSLEFDNKDLFQPETNKLGKVSIMLVPENRDIKTSLADYPVEPGDSIHIGLKGSGKTWKEEEVSFTGRGAAKYQCRREIEIVLKEGGFNSGKHISKNTIEDLKQMCQYYQNQEDRVLKILWKYKDNINKEVYTLLKADAMSEIQQGMLVQVKENYEKSSNIPKNELLEVVGYDDGLEIQAFYDKDDSYITLSPDYARYLISHTAIRLYLEKKGEVPSFEDVSEAVVDKYSGKTLEYMLAILAISSMDPHPFSSTSGIASANINVRSNFMDKILMLIKTPYIHKQIENKSHIKKGAPAYDFAFEDPAGNLVKLQDFRGKTVLMDMWFTGCGGCAEFARYLKKHIKPEFRDNEDFVIVSINVDREKETWLKSLEAEVYSEKEDVNLYNDDRYKDAGIYKYYGLNGLPFALLIDKYGKVVSHLSFGMDPKHVKNLIRETIEEKNPDLNN</sequence>
<organism evidence="7 8">
    <name type="scientific">Sinomicrobium pectinilyticum</name>
    <dbReference type="NCBI Taxonomy" id="1084421"/>
    <lineage>
        <taxon>Bacteria</taxon>
        <taxon>Pseudomonadati</taxon>
        <taxon>Bacteroidota</taxon>
        <taxon>Flavobacteriia</taxon>
        <taxon>Flavobacteriales</taxon>
        <taxon>Flavobacteriaceae</taxon>
        <taxon>Sinomicrobium</taxon>
    </lineage>
</organism>
<keyword evidence="8" id="KW-1185">Reference proteome</keyword>
<dbReference type="CDD" id="cd02966">
    <property type="entry name" value="TlpA_like_family"/>
    <property type="match status" value="1"/>
</dbReference>
<evidence type="ECO:0000256" key="1">
    <source>
        <dbReference type="ARBA" id="ARBA00004196"/>
    </source>
</evidence>
<keyword evidence="4" id="KW-0676">Redox-active center</keyword>
<dbReference type="SUPFAM" id="SSF52833">
    <property type="entry name" value="Thioredoxin-like"/>
    <property type="match status" value="1"/>
</dbReference>
<dbReference type="InterPro" id="IPR050553">
    <property type="entry name" value="Thioredoxin_ResA/DsbE_sf"/>
</dbReference>
<evidence type="ECO:0000313" key="7">
    <source>
        <dbReference type="EMBL" id="RNL90676.1"/>
    </source>
</evidence>
<feature type="chain" id="PRO_5018239370" evidence="5">
    <location>
        <begin position="27"/>
        <end position="525"/>
    </location>
</feature>
<name>A0A3N0ES34_SINP1</name>
<dbReference type="PANTHER" id="PTHR42852:SF6">
    <property type="entry name" value="THIOL:DISULFIDE INTERCHANGE PROTEIN DSBE"/>
    <property type="match status" value="1"/>
</dbReference>
<evidence type="ECO:0000259" key="6">
    <source>
        <dbReference type="PROSITE" id="PS51352"/>
    </source>
</evidence>
<evidence type="ECO:0000256" key="4">
    <source>
        <dbReference type="ARBA" id="ARBA00023284"/>
    </source>
</evidence>
<evidence type="ECO:0000256" key="5">
    <source>
        <dbReference type="SAM" id="SignalP"/>
    </source>
</evidence>
<dbReference type="OrthoDB" id="9815205at2"/>
<dbReference type="Proteomes" id="UP000267469">
    <property type="component" value="Unassembled WGS sequence"/>
</dbReference>
<dbReference type="InterPro" id="IPR013766">
    <property type="entry name" value="Thioredoxin_domain"/>
</dbReference>
<dbReference type="GO" id="GO:0017004">
    <property type="term" value="P:cytochrome complex assembly"/>
    <property type="evidence" value="ECO:0007669"/>
    <property type="project" value="UniProtKB-KW"/>
</dbReference>
<accession>A0A3N0ES34</accession>
<dbReference type="Pfam" id="PF13905">
    <property type="entry name" value="Thioredoxin_8"/>
    <property type="match status" value="1"/>
</dbReference>
<proteinExistence type="predicted"/>
<dbReference type="RefSeq" id="WP_123215054.1">
    <property type="nucleotide sequence ID" value="NZ_RJTM01000029.1"/>
</dbReference>
<reference evidence="7 8" key="1">
    <citation type="submission" date="2018-10" db="EMBL/GenBank/DDBJ databases">
        <title>Sinomicrobium pectinilyticum sp. nov., a pectinase-producing bacterium isolated from alkaline and saline soil, and emended description of the genus Sinomicrobium.</title>
        <authorList>
            <person name="Cheng B."/>
            <person name="Li C."/>
            <person name="Lai Q."/>
            <person name="Du M."/>
            <person name="Shao Z."/>
            <person name="Xu P."/>
            <person name="Yang C."/>
        </authorList>
    </citation>
    <scope>NUCLEOTIDE SEQUENCE [LARGE SCALE GENOMIC DNA]</scope>
    <source>
        <strain evidence="7 8">5DNS001</strain>
    </source>
</reference>
<dbReference type="InterPro" id="IPR012336">
    <property type="entry name" value="Thioredoxin-like_fold"/>
</dbReference>
<dbReference type="InterPro" id="IPR036249">
    <property type="entry name" value="Thioredoxin-like_sf"/>
</dbReference>
<comment type="subcellular location">
    <subcellularLocation>
        <location evidence="1">Cell envelope</location>
    </subcellularLocation>
</comment>
<feature type="domain" description="Thioredoxin" evidence="6">
    <location>
        <begin position="370"/>
        <end position="517"/>
    </location>
</feature>
<comment type="caution">
    <text evidence="7">The sequence shown here is derived from an EMBL/GenBank/DDBJ whole genome shotgun (WGS) entry which is preliminary data.</text>
</comment>
<keyword evidence="3" id="KW-1015">Disulfide bond</keyword>
<evidence type="ECO:0000313" key="8">
    <source>
        <dbReference type="Proteomes" id="UP000267469"/>
    </source>
</evidence>
<dbReference type="PANTHER" id="PTHR42852">
    <property type="entry name" value="THIOL:DISULFIDE INTERCHANGE PROTEIN DSBE"/>
    <property type="match status" value="1"/>
</dbReference>
<gene>
    <name evidence="7" type="ORF">ED312_05730</name>
</gene>
<keyword evidence="2" id="KW-0201">Cytochrome c-type biogenesis</keyword>
<evidence type="ECO:0000256" key="2">
    <source>
        <dbReference type="ARBA" id="ARBA00022748"/>
    </source>
</evidence>